<keyword evidence="3" id="KW-1185">Reference proteome</keyword>
<dbReference type="InParanoid" id="K1WIM8"/>
<gene>
    <name evidence="2" type="ORF">A1Q2_04426</name>
</gene>
<evidence type="ECO:0000313" key="3">
    <source>
        <dbReference type="Proteomes" id="UP000006757"/>
    </source>
</evidence>
<reference evidence="2 3" key="1">
    <citation type="journal article" date="2012" name="Eukaryot. Cell">
        <title>Genome sequence of the Trichosporon asahii environmental strain CBS 8904.</title>
        <authorList>
            <person name="Yang R.Y."/>
            <person name="Li H.T."/>
            <person name="Zhu H."/>
            <person name="Zhou G.P."/>
            <person name="Wang M."/>
            <person name="Wang L."/>
        </authorList>
    </citation>
    <scope>NUCLEOTIDE SEQUENCE [LARGE SCALE GENOMIC DNA]</scope>
    <source>
        <strain evidence="2 3">CBS 8904</strain>
    </source>
</reference>
<sequence length="351" mass="39433">MSFSVTFNHLEERIVERGVNANGKRFERFEYDNGHRGKRTFKYDSPPRGLTPDDGHVRYENARGGVTFTIRQVGGPERQIQCVDECFGPPDEDGYDVHFCGVPKAIANRLDHPVCFPQPPWPRYRPYRALSSQVGRRGRGAEWVITHREETSWYEEEVAGGVEGGWGGRYVLWDESILPPDYGYEDYGSAEADGWSGRQLETPPSSGSTMDTAPVQLTAGVEAEIAEEEGSETDTQAQSESDSAGERESEDSLAALAAITPVDEAAVPPHTPLSAKGTQRKGRKRTSYSAELDDAIFNAQMDSPNFNPDDYCSHIGRRFADMPQDFQDRYRQRRIDLRIRQDALRRSNVSM</sequence>
<comment type="caution">
    <text evidence="2">The sequence shown here is derived from an EMBL/GenBank/DDBJ whole genome shotgun (WGS) entry which is preliminary data.</text>
</comment>
<dbReference type="HOGENOM" id="CLU_790339_0_0_1"/>
<dbReference type="Proteomes" id="UP000006757">
    <property type="component" value="Unassembled WGS sequence"/>
</dbReference>
<evidence type="ECO:0000313" key="2">
    <source>
        <dbReference type="EMBL" id="EKD01269.1"/>
    </source>
</evidence>
<evidence type="ECO:0000256" key="1">
    <source>
        <dbReference type="SAM" id="MobiDB-lite"/>
    </source>
</evidence>
<dbReference type="AlphaFoldDB" id="K1WIM8"/>
<name>K1WIM8_TRIAC</name>
<protein>
    <submittedName>
        <fullName evidence="2">Uncharacterized protein</fullName>
    </submittedName>
</protein>
<dbReference type="EMBL" id="AMBO01000322">
    <property type="protein sequence ID" value="EKD01269.1"/>
    <property type="molecule type" value="Genomic_DNA"/>
</dbReference>
<accession>K1WIM8</accession>
<organism evidence="2 3">
    <name type="scientific">Trichosporon asahii var. asahii (strain CBS 8904)</name>
    <name type="common">Yeast</name>
    <dbReference type="NCBI Taxonomy" id="1220162"/>
    <lineage>
        <taxon>Eukaryota</taxon>
        <taxon>Fungi</taxon>
        <taxon>Dikarya</taxon>
        <taxon>Basidiomycota</taxon>
        <taxon>Agaricomycotina</taxon>
        <taxon>Tremellomycetes</taxon>
        <taxon>Trichosporonales</taxon>
        <taxon>Trichosporonaceae</taxon>
        <taxon>Trichosporon</taxon>
    </lineage>
</organism>
<feature type="compositionally biased region" description="Polar residues" evidence="1">
    <location>
        <begin position="233"/>
        <end position="242"/>
    </location>
</feature>
<proteinExistence type="predicted"/>
<feature type="compositionally biased region" description="Polar residues" evidence="1">
    <location>
        <begin position="202"/>
        <end position="211"/>
    </location>
</feature>
<feature type="region of interest" description="Disordered" evidence="1">
    <location>
        <begin position="226"/>
        <end position="287"/>
    </location>
</feature>
<feature type="region of interest" description="Disordered" evidence="1">
    <location>
        <begin position="192"/>
        <end position="212"/>
    </location>
</feature>